<dbReference type="GO" id="GO:0033202">
    <property type="term" value="C:DNA helicase complex"/>
    <property type="evidence" value="ECO:0007669"/>
    <property type="project" value="TreeGrafter"/>
</dbReference>
<keyword evidence="7 9" id="KW-0067">ATP-binding</keyword>
<protein>
    <recommendedName>
        <fullName evidence="10">UvrD-like helicase ATP-binding domain-containing protein</fullName>
    </recommendedName>
</protein>
<evidence type="ECO:0000313" key="12">
    <source>
        <dbReference type="Proteomes" id="UP000078292"/>
    </source>
</evidence>
<keyword evidence="12" id="KW-1185">Reference proteome</keyword>
<reference evidence="11 12" key="1">
    <citation type="submission" date="2016-04" db="EMBL/GenBank/DDBJ databases">
        <title>First whole genome shotgun sequence of the bacterium Enteractinococcus sp. strain UASWS1574.</title>
        <authorList>
            <person name="Crovadore J."/>
            <person name="Chablais R."/>
            <person name="Lefort F."/>
        </authorList>
    </citation>
    <scope>NUCLEOTIDE SEQUENCE [LARGE SCALE GENOMIC DNA]</scope>
    <source>
        <strain evidence="11 12">UASWS1574</strain>
    </source>
</reference>
<keyword evidence="2 9" id="KW-0547">Nucleotide-binding</keyword>
<feature type="domain" description="UvrD-like helicase ATP-binding" evidence="10">
    <location>
        <begin position="23"/>
        <end position="323"/>
    </location>
</feature>
<dbReference type="GO" id="GO:0005524">
    <property type="term" value="F:ATP binding"/>
    <property type="evidence" value="ECO:0007669"/>
    <property type="project" value="UniProtKB-UniRule"/>
</dbReference>
<dbReference type="InterPro" id="IPR027417">
    <property type="entry name" value="P-loop_NTPase"/>
</dbReference>
<dbReference type="GO" id="GO:0043138">
    <property type="term" value="F:3'-5' DNA helicase activity"/>
    <property type="evidence" value="ECO:0007669"/>
    <property type="project" value="TreeGrafter"/>
</dbReference>
<gene>
    <name evidence="11" type="ORF">A6F49_16765</name>
</gene>
<accession>A0A1B7LWT5</accession>
<dbReference type="Pfam" id="PF12705">
    <property type="entry name" value="PDDEXK_1"/>
    <property type="match status" value="1"/>
</dbReference>
<keyword evidence="3" id="KW-0227">DNA damage</keyword>
<dbReference type="GO" id="GO:0004527">
    <property type="term" value="F:exonuclease activity"/>
    <property type="evidence" value="ECO:0007669"/>
    <property type="project" value="UniProtKB-KW"/>
</dbReference>
<evidence type="ECO:0000256" key="5">
    <source>
        <dbReference type="ARBA" id="ARBA00022806"/>
    </source>
</evidence>
<feature type="binding site" evidence="9">
    <location>
        <begin position="44"/>
        <end position="51"/>
    </location>
    <ligand>
        <name>ATP</name>
        <dbReference type="ChEBI" id="CHEBI:30616"/>
    </ligand>
</feature>
<dbReference type="InterPro" id="IPR011604">
    <property type="entry name" value="PDDEXK-like_dom_sf"/>
</dbReference>
<evidence type="ECO:0000256" key="9">
    <source>
        <dbReference type="PROSITE-ProRule" id="PRU00560"/>
    </source>
</evidence>
<dbReference type="PANTHER" id="PTHR11070:SF59">
    <property type="entry name" value="DNA 3'-5' HELICASE"/>
    <property type="match status" value="1"/>
</dbReference>
<dbReference type="InterPro" id="IPR000212">
    <property type="entry name" value="DNA_helicase_UvrD/REP"/>
</dbReference>
<evidence type="ECO:0000256" key="2">
    <source>
        <dbReference type="ARBA" id="ARBA00022741"/>
    </source>
</evidence>
<sequence>MEAMVSTPRLLRPRNLYRPAPILDAGQHEVVNQPAGHGPLMVLGGPGTGKTTTAVEYAVSKITSGVATNEVLFLTNTRTGAAQLRDYLTARLNYESVDSRAETPVRSFSSYAFDLIHRIREAEGATPRLLAGAEQDRLIAELIEGYVTDPQLTIEWPDSLKQAVGLRGLRHELRELIDRCAEYGIEPGDLEVLGRTKGRTEWVAAATILQDYRDVLDLSGADAYDPSGLITAAVKLWEANPDFAAVETQRIKHIIIDDFQDATPAIHRLIQLIGANRDVLITVNPDTTVQGFRGARPQALVNWPEILAPDATTVTLEKGYRLGSSLHGAYQRTVGRIPAIGGLPDARSHLSAAAHDDAVTVHRLASPVQEHLFIVQQILELHHRHGVAFEDVAVLARTSAKVAEVATALETEAIPVVRSISEVMLNQQPAAAPLLVLTAAADAVAHGGAETATGLEPADLHWLITGRYGTSTPVELRNLRRRLLAVERDAGGTRDSTHLLDLLVSDTDRAFELLALDADQRMPRYAAGAVRIGRMLAAMVKATIEEQASAEMVLWAGWETALPDVGDVWEQQALSDDPNASVRANRDLDTAVALFEAAERYVVQFPGQTALGFTQYLAEQDLPMDTLSARAGQSGVSVLTPTTAAGRDWDTVFVVGVQEGVWPNTRLRGQLLHTQELVEEVTGTAGQQLINERIAQVRHDELRTFAAAISRASRRLIGTAVADADHQPSMFIDRLDPWKPTDDEPVRPYTTVATPLTADGLVIHLRRTLEETERNLLSTVDPVEAEALETRGDQAANALAVLADGGIGTAEPGHWWGLVDLSTTAPIHGVDEHGVPNRVRLSPSTVETAVESPLQWFIYQISTAGTHPAAATGTFIHAIAEKFPDASVADMFAELKEKFPVLAAEAGIAPGWEYDALYAKAQRTLEYYYEYVSGMRAGYQTGRGKTAEAFGPRQLVDTEHRVTVDMDFDEVQVQLNGIIDRVEVDAQGRPYVVDLKTGASQVTGARLARLPQLGVYQAMVKAGALQDIVPSRQPAGAALVQLGTTNKSVNIQPQAPLDDGMTWAEQDIADAARWVQGPYFYTVHDADDCKLTTLCPICKEGQQVTEWLI</sequence>
<comment type="caution">
    <text evidence="11">The sequence shown here is derived from an EMBL/GenBank/DDBJ whole genome shotgun (WGS) entry which is preliminary data.</text>
</comment>
<evidence type="ECO:0000256" key="3">
    <source>
        <dbReference type="ARBA" id="ARBA00022763"/>
    </source>
</evidence>
<keyword evidence="6" id="KW-0269">Exonuclease</keyword>
<evidence type="ECO:0000256" key="7">
    <source>
        <dbReference type="ARBA" id="ARBA00022840"/>
    </source>
</evidence>
<dbReference type="InterPro" id="IPR038726">
    <property type="entry name" value="PDDEXK_AddAB-type"/>
</dbReference>
<evidence type="ECO:0000256" key="8">
    <source>
        <dbReference type="ARBA" id="ARBA00023204"/>
    </source>
</evidence>
<dbReference type="PROSITE" id="PS51198">
    <property type="entry name" value="UVRD_HELICASE_ATP_BIND"/>
    <property type="match status" value="1"/>
</dbReference>
<organism evidence="11 12">
    <name type="scientific">Enteractinococcus helveticum</name>
    <dbReference type="NCBI Taxonomy" id="1837282"/>
    <lineage>
        <taxon>Bacteria</taxon>
        <taxon>Bacillati</taxon>
        <taxon>Actinomycetota</taxon>
        <taxon>Actinomycetes</taxon>
        <taxon>Micrococcales</taxon>
        <taxon>Micrococcaceae</taxon>
    </lineage>
</organism>
<dbReference type="Gene3D" id="3.90.320.10">
    <property type="match status" value="1"/>
</dbReference>
<evidence type="ECO:0000256" key="1">
    <source>
        <dbReference type="ARBA" id="ARBA00022722"/>
    </source>
</evidence>
<dbReference type="GO" id="GO:0000725">
    <property type="term" value="P:recombinational repair"/>
    <property type="evidence" value="ECO:0007669"/>
    <property type="project" value="TreeGrafter"/>
</dbReference>
<dbReference type="Proteomes" id="UP000078292">
    <property type="component" value="Unassembled WGS sequence"/>
</dbReference>
<evidence type="ECO:0000256" key="4">
    <source>
        <dbReference type="ARBA" id="ARBA00022801"/>
    </source>
</evidence>
<dbReference type="AlphaFoldDB" id="A0A1B7LWT5"/>
<name>A0A1B7LWT5_9MICC</name>
<evidence type="ECO:0000313" key="11">
    <source>
        <dbReference type="EMBL" id="OAV59489.1"/>
    </source>
</evidence>
<dbReference type="STRING" id="1837282.A6F49_16765"/>
<keyword evidence="5 9" id="KW-0347">Helicase</keyword>
<evidence type="ECO:0000259" key="10">
    <source>
        <dbReference type="PROSITE" id="PS51198"/>
    </source>
</evidence>
<keyword evidence="4 9" id="KW-0378">Hydrolase</keyword>
<dbReference type="InterPro" id="IPR014016">
    <property type="entry name" value="UvrD-like_ATP-bd"/>
</dbReference>
<dbReference type="Pfam" id="PF00580">
    <property type="entry name" value="UvrD-helicase"/>
    <property type="match status" value="1"/>
</dbReference>
<keyword evidence="8" id="KW-0234">DNA repair</keyword>
<dbReference type="SUPFAM" id="SSF52540">
    <property type="entry name" value="P-loop containing nucleoside triphosphate hydrolases"/>
    <property type="match status" value="1"/>
</dbReference>
<dbReference type="Gene3D" id="3.40.50.300">
    <property type="entry name" value="P-loop containing nucleotide triphosphate hydrolases"/>
    <property type="match status" value="3"/>
</dbReference>
<proteinExistence type="predicted"/>
<dbReference type="GO" id="GO:0005829">
    <property type="term" value="C:cytosol"/>
    <property type="evidence" value="ECO:0007669"/>
    <property type="project" value="TreeGrafter"/>
</dbReference>
<dbReference type="Gene3D" id="1.10.10.160">
    <property type="match status" value="1"/>
</dbReference>
<dbReference type="GO" id="GO:0003677">
    <property type="term" value="F:DNA binding"/>
    <property type="evidence" value="ECO:0007669"/>
    <property type="project" value="InterPro"/>
</dbReference>
<evidence type="ECO:0000256" key="6">
    <source>
        <dbReference type="ARBA" id="ARBA00022839"/>
    </source>
</evidence>
<dbReference type="EMBL" id="LXEY01000022">
    <property type="protein sequence ID" value="OAV59489.1"/>
    <property type="molecule type" value="Genomic_DNA"/>
</dbReference>
<dbReference type="PANTHER" id="PTHR11070">
    <property type="entry name" value="UVRD / RECB / PCRA DNA HELICASE FAMILY MEMBER"/>
    <property type="match status" value="1"/>
</dbReference>
<dbReference type="InterPro" id="IPR013986">
    <property type="entry name" value="DExx_box_DNA_helicase_dom_sf"/>
</dbReference>
<keyword evidence="1" id="KW-0540">Nuclease</keyword>